<gene>
    <name evidence="1" type="ORF">SO802_005257</name>
</gene>
<dbReference type="EMBL" id="JAZDWU010000002">
    <property type="protein sequence ID" value="KAL0010149.1"/>
    <property type="molecule type" value="Genomic_DNA"/>
</dbReference>
<evidence type="ECO:0008006" key="3">
    <source>
        <dbReference type="Google" id="ProtNLM"/>
    </source>
</evidence>
<accession>A0AAW2DKW3</accession>
<protein>
    <recommendedName>
        <fullName evidence="3">Reverse transcriptase</fullName>
    </recommendedName>
</protein>
<dbReference type="Proteomes" id="UP001459277">
    <property type="component" value="Unassembled WGS sequence"/>
</dbReference>
<evidence type="ECO:0000313" key="1">
    <source>
        <dbReference type="EMBL" id="KAL0010149.1"/>
    </source>
</evidence>
<name>A0AAW2DKW3_9ROSI</name>
<reference evidence="1 2" key="1">
    <citation type="submission" date="2024-01" db="EMBL/GenBank/DDBJ databases">
        <title>A telomere-to-telomere, gap-free genome of sweet tea (Lithocarpus litseifolius).</title>
        <authorList>
            <person name="Zhou J."/>
        </authorList>
    </citation>
    <scope>NUCLEOTIDE SEQUENCE [LARGE SCALE GENOMIC DNA]</scope>
    <source>
        <strain evidence="1">Zhou-2022a</strain>
        <tissue evidence="1">Leaf</tissue>
    </source>
</reference>
<dbReference type="PANTHER" id="PTHR33116">
    <property type="entry name" value="REVERSE TRANSCRIPTASE ZINC-BINDING DOMAIN-CONTAINING PROTEIN-RELATED-RELATED"/>
    <property type="match status" value="1"/>
</dbReference>
<dbReference type="PANTHER" id="PTHR33116:SF86">
    <property type="entry name" value="REVERSE TRANSCRIPTASE DOMAIN-CONTAINING PROTEIN"/>
    <property type="match status" value="1"/>
</dbReference>
<comment type="caution">
    <text evidence="1">The sequence shown here is derived from an EMBL/GenBank/DDBJ whole genome shotgun (WGS) entry which is preliminary data.</text>
</comment>
<keyword evidence="2" id="KW-1185">Reference proteome</keyword>
<evidence type="ECO:0000313" key="2">
    <source>
        <dbReference type="Proteomes" id="UP001459277"/>
    </source>
</evidence>
<proteinExistence type="predicted"/>
<sequence length="193" mass="22203">MEKSYVFFSKNSSPLPRELVKAALGVRELDCFESYLGLPTLIGCVKYRTFSFLRDRVWNKMHGWKGNMLSKASNEVLIKAVIQAIFTYTMGIFLLPMKLSNELNSMCARFWWGITSHDHKIHWMRWKKLTLPKSEGTQYFPCGHFLDAQDCPNSSYTWKGMMAAKPILATCWHVGNGASIHALHDPWIPNRPS</sequence>
<dbReference type="AlphaFoldDB" id="A0AAW2DKW3"/>
<organism evidence="1 2">
    <name type="scientific">Lithocarpus litseifolius</name>
    <dbReference type="NCBI Taxonomy" id="425828"/>
    <lineage>
        <taxon>Eukaryota</taxon>
        <taxon>Viridiplantae</taxon>
        <taxon>Streptophyta</taxon>
        <taxon>Embryophyta</taxon>
        <taxon>Tracheophyta</taxon>
        <taxon>Spermatophyta</taxon>
        <taxon>Magnoliopsida</taxon>
        <taxon>eudicotyledons</taxon>
        <taxon>Gunneridae</taxon>
        <taxon>Pentapetalae</taxon>
        <taxon>rosids</taxon>
        <taxon>fabids</taxon>
        <taxon>Fagales</taxon>
        <taxon>Fagaceae</taxon>
        <taxon>Lithocarpus</taxon>
    </lineage>
</organism>